<dbReference type="Pfam" id="PF07875">
    <property type="entry name" value="Coat_F"/>
    <property type="match status" value="1"/>
</dbReference>
<dbReference type="Proteomes" id="UP000239471">
    <property type="component" value="Unassembled WGS sequence"/>
</dbReference>
<keyword evidence="2" id="KW-1185">Reference proteome</keyword>
<evidence type="ECO:0000313" key="1">
    <source>
        <dbReference type="EMBL" id="PRR83857.1"/>
    </source>
</evidence>
<proteinExistence type="predicted"/>
<dbReference type="AlphaFoldDB" id="A0A2T0BJ35"/>
<sequence length="87" mass="9863">MLTDQDLATEVLTLEKSLSSIYHFAVQESSTEPLHSELKTNLNDVICKESDTFKLMAQKGWYQIEQVPMPQIEKVKTKFAQDAQSAS</sequence>
<dbReference type="OrthoDB" id="1685263at2"/>
<dbReference type="EMBL" id="PVXQ01000004">
    <property type="protein sequence ID" value="PRR83857.1"/>
    <property type="molecule type" value="Genomic_DNA"/>
</dbReference>
<dbReference type="RefSeq" id="WP_106058551.1">
    <property type="nucleotide sequence ID" value="NZ_PVXQ01000004.1"/>
</dbReference>
<organism evidence="1 2">
    <name type="scientific">Clostridium vincentii</name>
    <dbReference type="NCBI Taxonomy" id="52704"/>
    <lineage>
        <taxon>Bacteria</taxon>
        <taxon>Bacillati</taxon>
        <taxon>Bacillota</taxon>
        <taxon>Clostridia</taxon>
        <taxon>Eubacteriales</taxon>
        <taxon>Clostridiaceae</taxon>
        <taxon>Clostridium</taxon>
    </lineage>
</organism>
<evidence type="ECO:0000313" key="2">
    <source>
        <dbReference type="Proteomes" id="UP000239471"/>
    </source>
</evidence>
<dbReference type="InterPro" id="IPR012851">
    <property type="entry name" value="Spore_coat_CotF-like"/>
</dbReference>
<gene>
    <name evidence="1" type="ORF">CLVI_05110</name>
</gene>
<protein>
    <submittedName>
        <fullName evidence="1">Coat F domain protein</fullName>
    </submittedName>
</protein>
<name>A0A2T0BJ35_9CLOT</name>
<accession>A0A2T0BJ35</accession>
<comment type="caution">
    <text evidence="1">The sequence shown here is derived from an EMBL/GenBank/DDBJ whole genome shotgun (WGS) entry which is preliminary data.</text>
</comment>
<reference evidence="1" key="1">
    <citation type="submission" date="2018-03" db="EMBL/GenBank/DDBJ databases">
        <title>Genome sequence of Clostridium vincentii DSM 10228.</title>
        <authorList>
            <person name="Poehlein A."/>
            <person name="Daniel R."/>
        </authorList>
    </citation>
    <scope>NUCLEOTIDE SEQUENCE [LARGE SCALE GENOMIC DNA]</scope>
    <source>
        <strain evidence="1">DSM 10228</strain>
    </source>
</reference>